<feature type="domain" description="Carbohydrate kinase FGGY C-terminal" evidence="5">
    <location>
        <begin position="290"/>
        <end position="435"/>
    </location>
</feature>
<dbReference type="InterPro" id="IPR018484">
    <property type="entry name" value="FGGY_N"/>
</dbReference>
<comment type="similarity">
    <text evidence="1">Belongs to the FGGY kinase family.</text>
</comment>
<dbReference type="EC" id="2.7.1.17" evidence="6"/>
<dbReference type="Pfam" id="PF02782">
    <property type="entry name" value="FGGY_C"/>
    <property type="match status" value="1"/>
</dbReference>
<dbReference type="SUPFAM" id="SSF53067">
    <property type="entry name" value="Actin-like ATPase domain"/>
    <property type="match status" value="2"/>
</dbReference>
<sequence length="485" mass="54077">MLFLGIDVGTQGARGIVCDEQGKVFAQGTCDFLWLNTSRKEEQYEQDPAMWWEAVRLAIKKCMDTLWQRGRKPLEIRAVTVDGTSGTVVPLDEKKRPLRDALMYNDMRAAEQAVKIHEHAGELEKKMGYVFNASFALPKILWIKEQEPQVYKKTKYMVHQSDYIVGRFTGEYGVTDYSNALKSGFDMKEEVWPNLLDLLGLDRRIFPAVIPPGQVIGNVTKEIAEEFGFSSDTVVAAGATDGYVSAISTGAVKRGDWASIIGTTMVLKGVTEELLRDAGGSSYSHKLPSGDWMFGGASNIGGRCLNDFFGKEEFETRNRRVMEVIPTKVICYPLHGIGERFPFLDPKARAFVLGDISDPQVHYAALMEGVAFAERLAFEHMQKCGACVGKEIYTAGGACHSLEWLKIRASVLDKMLKVPENTGAAMGCAILAASASCYHDLSEAAEHMVSYRNTIEPVHRLVAVYDELYCRAFELYKERYQFGDI</sequence>
<evidence type="ECO:0000313" key="6">
    <source>
        <dbReference type="EMBL" id="QBE97915.1"/>
    </source>
</evidence>
<accession>A0A4P6M1F1</accession>
<evidence type="ECO:0000256" key="1">
    <source>
        <dbReference type="ARBA" id="ARBA00009156"/>
    </source>
</evidence>
<dbReference type="InterPro" id="IPR018485">
    <property type="entry name" value="FGGY_C"/>
</dbReference>
<evidence type="ECO:0000259" key="4">
    <source>
        <dbReference type="Pfam" id="PF00370"/>
    </source>
</evidence>
<name>A0A4P6M1F1_9FIRM</name>
<dbReference type="AlphaFoldDB" id="A0A4P6M1F1"/>
<evidence type="ECO:0000256" key="2">
    <source>
        <dbReference type="ARBA" id="ARBA00022679"/>
    </source>
</evidence>
<dbReference type="PIRSF" id="PIRSF000538">
    <property type="entry name" value="GlpK"/>
    <property type="match status" value="1"/>
</dbReference>
<evidence type="ECO:0000256" key="3">
    <source>
        <dbReference type="ARBA" id="ARBA00022777"/>
    </source>
</evidence>
<protein>
    <submittedName>
        <fullName evidence="6">Xylulose kinase</fullName>
        <ecNumber evidence="6">2.7.1.17</ecNumber>
    </submittedName>
</protein>
<evidence type="ECO:0000313" key="7">
    <source>
        <dbReference type="Proteomes" id="UP000289794"/>
    </source>
</evidence>
<dbReference type="InterPro" id="IPR043129">
    <property type="entry name" value="ATPase_NBD"/>
</dbReference>
<dbReference type="PANTHER" id="PTHR43095:SF5">
    <property type="entry name" value="XYLULOSE KINASE"/>
    <property type="match status" value="1"/>
</dbReference>
<dbReference type="InterPro" id="IPR000577">
    <property type="entry name" value="Carb_kinase_FGGY"/>
</dbReference>
<keyword evidence="3 6" id="KW-0418">Kinase</keyword>
<dbReference type="InterPro" id="IPR050406">
    <property type="entry name" value="FGGY_Carb_Kinase"/>
</dbReference>
<dbReference type="PANTHER" id="PTHR43095">
    <property type="entry name" value="SUGAR KINASE"/>
    <property type="match status" value="1"/>
</dbReference>
<dbReference type="KEGG" id="bpro:PMF13cell1_03478"/>
<dbReference type="RefSeq" id="WP_130181519.1">
    <property type="nucleotide sequence ID" value="NZ_CP035945.1"/>
</dbReference>
<gene>
    <name evidence="6" type="primary">xylB_8</name>
    <name evidence="6" type="ORF">PMF13cell1_03478</name>
</gene>
<dbReference type="Gene3D" id="3.30.420.40">
    <property type="match status" value="2"/>
</dbReference>
<dbReference type="Pfam" id="PF00370">
    <property type="entry name" value="FGGY_N"/>
    <property type="match status" value="1"/>
</dbReference>
<reference evidence="6 7" key="1">
    <citation type="submission" date="2019-01" db="EMBL/GenBank/DDBJ databases">
        <title>PMF-metabolizing Aryl O-demethylase.</title>
        <authorList>
            <person name="Kim M."/>
        </authorList>
    </citation>
    <scope>NUCLEOTIDE SEQUENCE [LARGE SCALE GENOMIC DNA]</scope>
    <source>
        <strain evidence="6 7">PMF1</strain>
    </source>
</reference>
<dbReference type="CDD" id="cd07783">
    <property type="entry name" value="ASKHA_NBD_FGGY_SePSK_AtXK1-like"/>
    <property type="match status" value="1"/>
</dbReference>
<feature type="domain" description="Carbohydrate kinase FGGY N-terminal" evidence="4">
    <location>
        <begin position="3"/>
        <end position="247"/>
    </location>
</feature>
<proteinExistence type="inferred from homology"/>
<dbReference type="Proteomes" id="UP000289794">
    <property type="component" value="Chromosome"/>
</dbReference>
<dbReference type="GO" id="GO:0004856">
    <property type="term" value="F:D-xylulokinase activity"/>
    <property type="evidence" value="ECO:0007669"/>
    <property type="project" value="UniProtKB-EC"/>
</dbReference>
<organism evidence="6 7">
    <name type="scientific">Blautia producta</name>
    <dbReference type="NCBI Taxonomy" id="33035"/>
    <lineage>
        <taxon>Bacteria</taxon>
        <taxon>Bacillati</taxon>
        <taxon>Bacillota</taxon>
        <taxon>Clostridia</taxon>
        <taxon>Lachnospirales</taxon>
        <taxon>Lachnospiraceae</taxon>
        <taxon>Blautia</taxon>
    </lineage>
</organism>
<evidence type="ECO:0000259" key="5">
    <source>
        <dbReference type="Pfam" id="PF02782"/>
    </source>
</evidence>
<dbReference type="EMBL" id="CP035945">
    <property type="protein sequence ID" value="QBE97915.1"/>
    <property type="molecule type" value="Genomic_DNA"/>
</dbReference>
<keyword evidence="2 6" id="KW-0808">Transferase</keyword>